<reference evidence="3" key="1">
    <citation type="journal article" date="2021" name="Microbiol. Resour. Announc.">
        <title>LGAAP: Leishmaniinae Genome Assembly and Annotation Pipeline.</title>
        <authorList>
            <person name="Almutairi H."/>
            <person name="Urbaniak M.D."/>
            <person name="Bates M.D."/>
            <person name="Jariyapan N."/>
            <person name="Kwakye-Nuako G."/>
            <person name="Thomaz-Soccol V."/>
            <person name="Al-Salem W.S."/>
            <person name="Dillon R.J."/>
            <person name="Bates P.A."/>
            <person name="Gatherer D."/>
        </authorList>
    </citation>
    <scope>NUCLEOTIDE SEQUENCE [LARGE SCALE GENOMIC DNA]</scope>
</reference>
<dbReference type="EMBL" id="JAFHLR010000034">
    <property type="protein sequence ID" value="KAG5467788.1"/>
    <property type="molecule type" value="Genomic_DNA"/>
</dbReference>
<sequence length="567" mass="60336">MGSTPFPEANAHRQALERKRTRSPSATSSLGSPSQSFPHQPPPLLSMVSVATPSKATAAEWSTVQHRFAVAQWRRGCFHLSSRAPPTSTHLSRPAPKGTPGDAGVTAADADQAMAAVAARYIPPHPWKVLRSVDGGKALRTVPLSTVKGALLQPLVILPAFLAPPELVQLEKWNAYWEAYSTCCADALEGLAKQLESPTSPVKYRRVLVTLSEPAFSRSPTPPTAVNSSVATVPAAHAHHLELMTDTRFPVSTPSHKGSETAERQAYSLISPIPSASAFPLRSSPSLPLPTPALREASVSPSSHPPSYSSYSSSCTSHSRSGSDAYSVTKAAHAEDAITGLSFLPSVLDDLLHHYAHRFGAVEHLDTRDSGASTSVSSSTTTRVIVSVQFTTAEAAGLFLRWADGVSVAEVIAAYRRGAPVTATPSGGHLSSVKGESAVGTLPRALEAGLTTEGAATQQDELDGGGTSWWDALEEASRRCQLRLVAKLAPHDPRRLTARLLLGPNVMVATPLVRSLFAGLFDVTQVEYRAGLRAFCIDFASKSECRLALHALQCSLWWVFGVSLIFT</sequence>
<organism evidence="2 3">
    <name type="scientific">Leishmania orientalis</name>
    <dbReference type="NCBI Taxonomy" id="2249476"/>
    <lineage>
        <taxon>Eukaryota</taxon>
        <taxon>Discoba</taxon>
        <taxon>Euglenozoa</taxon>
        <taxon>Kinetoplastea</taxon>
        <taxon>Metakinetoplastina</taxon>
        <taxon>Trypanosomatida</taxon>
        <taxon>Trypanosomatidae</taxon>
        <taxon>Leishmaniinae</taxon>
        <taxon>Leishmania</taxon>
    </lineage>
</organism>
<dbReference type="KEGG" id="loi:92356874"/>
<reference evidence="3" key="2">
    <citation type="journal article" date="2021" name="Sci. Data">
        <title>Chromosome-scale genome sequencing, assembly and annotation of six genomes from subfamily Leishmaniinae.</title>
        <authorList>
            <person name="Almutairi H."/>
            <person name="Urbaniak M.D."/>
            <person name="Bates M.D."/>
            <person name="Jariyapan N."/>
            <person name="Kwakye-Nuako G."/>
            <person name="Thomaz Soccol V."/>
            <person name="Al-Salem W.S."/>
            <person name="Dillon R.J."/>
            <person name="Bates P.A."/>
            <person name="Gatherer D."/>
        </authorList>
    </citation>
    <scope>NUCLEOTIDE SEQUENCE [LARGE SCALE GENOMIC DNA]</scope>
</reference>
<feature type="region of interest" description="Disordered" evidence="1">
    <location>
        <begin position="290"/>
        <end position="314"/>
    </location>
</feature>
<gene>
    <name evidence="2" type="ORF">LSCM4_00872</name>
</gene>
<evidence type="ECO:0000313" key="3">
    <source>
        <dbReference type="Proteomes" id="UP000674143"/>
    </source>
</evidence>
<keyword evidence="3" id="KW-1185">Reference proteome</keyword>
<comment type="caution">
    <text evidence="2">The sequence shown here is derived from an EMBL/GenBank/DDBJ whole genome shotgun (WGS) entry which is preliminary data.</text>
</comment>
<dbReference type="RefSeq" id="XP_067059590.1">
    <property type="nucleotide sequence ID" value="XM_067202940.1"/>
</dbReference>
<feature type="region of interest" description="Disordered" evidence="1">
    <location>
        <begin position="84"/>
        <end position="106"/>
    </location>
</feature>
<evidence type="ECO:0000313" key="2">
    <source>
        <dbReference type="EMBL" id="KAG5467788.1"/>
    </source>
</evidence>
<dbReference type="GeneID" id="92356874"/>
<name>A0A836H0N5_9TRYP</name>
<feature type="region of interest" description="Disordered" evidence="1">
    <location>
        <begin position="1"/>
        <end position="45"/>
    </location>
</feature>
<protein>
    <submittedName>
        <fullName evidence="2">Uncharacterized protein</fullName>
    </submittedName>
</protein>
<proteinExistence type="predicted"/>
<dbReference type="Proteomes" id="UP000674143">
    <property type="component" value="Unassembled WGS sequence"/>
</dbReference>
<feature type="compositionally biased region" description="Low complexity" evidence="1">
    <location>
        <begin position="23"/>
        <end position="38"/>
    </location>
</feature>
<accession>A0A836H0N5</accession>
<evidence type="ECO:0000256" key="1">
    <source>
        <dbReference type="SAM" id="MobiDB-lite"/>
    </source>
</evidence>
<dbReference type="AlphaFoldDB" id="A0A836H0N5"/>